<evidence type="ECO:0000256" key="5">
    <source>
        <dbReference type="ARBA" id="ARBA00023004"/>
    </source>
</evidence>
<name>A0A251VRP1_HELAN</name>
<dbReference type="InterPro" id="IPR002401">
    <property type="entry name" value="Cyt_P450_E_grp-I"/>
</dbReference>
<dbReference type="Pfam" id="PF00067">
    <property type="entry name" value="p450"/>
    <property type="match status" value="1"/>
</dbReference>
<evidence type="ECO:0000256" key="4">
    <source>
        <dbReference type="ARBA" id="ARBA00023002"/>
    </source>
</evidence>
<keyword evidence="7" id="KW-1133">Transmembrane helix</keyword>
<dbReference type="OMA" id="GEAENDH"/>
<accession>A0A251VRP1</accession>
<keyword evidence="7" id="KW-0812">Transmembrane</keyword>
<keyword evidence="7" id="KW-0472">Membrane</keyword>
<feature type="transmembrane region" description="Helical" evidence="7">
    <location>
        <begin position="274"/>
        <end position="297"/>
    </location>
</feature>
<evidence type="ECO:0000256" key="2">
    <source>
        <dbReference type="ARBA" id="ARBA00022617"/>
    </source>
</evidence>
<evidence type="ECO:0000256" key="1">
    <source>
        <dbReference type="ARBA" id="ARBA00010617"/>
    </source>
</evidence>
<dbReference type="GO" id="GO:0051762">
    <property type="term" value="P:sesquiterpene biosynthetic process"/>
    <property type="evidence" value="ECO:0007669"/>
    <property type="project" value="UniProtKB-ARBA"/>
</dbReference>
<dbReference type="EMBL" id="CM007890">
    <property type="protein sequence ID" value="OTG37401.1"/>
    <property type="molecule type" value="Genomic_DNA"/>
</dbReference>
<dbReference type="SUPFAM" id="SSF48264">
    <property type="entry name" value="Cytochrome P450"/>
    <property type="match status" value="1"/>
</dbReference>
<organism evidence="8 9">
    <name type="scientific">Helianthus annuus</name>
    <name type="common">Common sunflower</name>
    <dbReference type="NCBI Taxonomy" id="4232"/>
    <lineage>
        <taxon>Eukaryota</taxon>
        <taxon>Viridiplantae</taxon>
        <taxon>Streptophyta</taxon>
        <taxon>Embryophyta</taxon>
        <taxon>Tracheophyta</taxon>
        <taxon>Spermatophyta</taxon>
        <taxon>Magnoliopsida</taxon>
        <taxon>eudicotyledons</taxon>
        <taxon>Gunneridae</taxon>
        <taxon>Pentapetalae</taxon>
        <taxon>asterids</taxon>
        <taxon>campanulids</taxon>
        <taxon>Asterales</taxon>
        <taxon>Asteraceae</taxon>
        <taxon>Asteroideae</taxon>
        <taxon>Heliantheae alliance</taxon>
        <taxon>Heliantheae</taxon>
        <taxon>Helianthus</taxon>
    </lineage>
</organism>
<comment type="similarity">
    <text evidence="1">Belongs to the cytochrome P450 family.</text>
</comment>
<dbReference type="InterPro" id="IPR001128">
    <property type="entry name" value="Cyt_P450"/>
</dbReference>
<keyword evidence="5" id="KW-0408">Iron</keyword>
<keyword evidence="6" id="KW-0503">Monooxygenase</keyword>
<protein>
    <submittedName>
        <fullName evidence="8">Putative cytochrome P450</fullName>
    </submittedName>
</protein>
<evidence type="ECO:0000256" key="6">
    <source>
        <dbReference type="ARBA" id="ARBA00023033"/>
    </source>
</evidence>
<evidence type="ECO:0000256" key="7">
    <source>
        <dbReference type="SAM" id="Phobius"/>
    </source>
</evidence>
<dbReference type="PANTHER" id="PTHR47955:SF15">
    <property type="entry name" value="CYTOCHROME P450 71A2-LIKE"/>
    <property type="match status" value="1"/>
</dbReference>
<dbReference type="PRINTS" id="PR00463">
    <property type="entry name" value="EP450I"/>
</dbReference>
<sequence>MMLKMRKIIAAKATSFQAFLPPSPPKLPLIGNLHQLGLSIQAALHSLAQTYGPVMLLHFGTVPVVVTSSVEAFREIMKTQDIIFANKPVTKILTKLAFDGKDITFAAYGEHWRQVKSISVLHLLSNKRVQSYRQVREEEVVHMIKTIQGANGSVIDLSDIVTTLTNSVISRVAMGRRFEHLKIKHLLDRFMDLVGRFSFVTYIPSLSWIDILTGFDRKTNELIKEVNEFCEDVIREHENKKQSGDQDQDLVDILLEIQRDNSSGYHLERDVMKAVLFVISLFLSLSLSIYIYIYIYIYTHTYIGEF</sequence>
<keyword evidence="3" id="KW-0479">Metal-binding</keyword>
<proteinExistence type="inferred from homology"/>
<dbReference type="AlphaFoldDB" id="A0A251VRP1"/>
<dbReference type="InParanoid" id="A0A251VRP1"/>
<dbReference type="Proteomes" id="UP000215914">
    <property type="component" value="Chromosome 1"/>
</dbReference>
<reference evidence="9" key="1">
    <citation type="journal article" date="2017" name="Nature">
        <title>The sunflower genome provides insights into oil metabolism, flowering and Asterid evolution.</title>
        <authorList>
            <person name="Badouin H."/>
            <person name="Gouzy J."/>
            <person name="Grassa C.J."/>
            <person name="Murat F."/>
            <person name="Staton S.E."/>
            <person name="Cottret L."/>
            <person name="Lelandais-Briere C."/>
            <person name="Owens G.L."/>
            <person name="Carrere S."/>
            <person name="Mayjonade B."/>
            <person name="Legrand L."/>
            <person name="Gill N."/>
            <person name="Kane N.C."/>
            <person name="Bowers J.E."/>
            <person name="Hubner S."/>
            <person name="Bellec A."/>
            <person name="Berard A."/>
            <person name="Berges H."/>
            <person name="Blanchet N."/>
            <person name="Boniface M.C."/>
            <person name="Brunel D."/>
            <person name="Catrice O."/>
            <person name="Chaidir N."/>
            <person name="Claudel C."/>
            <person name="Donnadieu C."/>
            <person name="Faraut T."/>
            <person name="Fievet G."/>
            <person name="Helmstetter N."/>
            <person name="King M."/>
            <person name="Knapp S.J."/>
            <person name="Lai Z."/>
            <person name="Le Paslier M.C."/>
            <person name="Lippi Y."/>
            <person name="Lorenzon L."/>
            <person name="Mandel J.R."/>
            <person name="Marage G."/>
            <person name="Marchand G."/>
            <person name="Marquand E."/>
            <person name="Bret-Mestries E."/>
            <person name="Morien E."/>
            <person name="Nambeesan S."/>
            <person name="Nguyen T."/>
            <person name="Pegot-Espagnet P."/>
            <person name="Pouilly N."/>
            <person name="Raftis F."/>
            <person name="Sallet E."/>
            <person name="Schiex T."/>
            <person name="Thomas J."/>
            <person name="Vandecasteele C."/>
            <person name="Vares D."/>
            <person name="Vear F."/>
            <person name="Vautrin S."/>
            <person name="Crespi M."/>
            <person name="Mangin B."/>
            <person name="Burke J.M."/>
            <person name="Salse J."/>
            <person name="Munos S."/>
            <person name="Vincourt P."/>
            <person name="Rieseberg L.H."/>
            <person name="Langlade N.B."/>
        </authorList>
    </citation>
    <scope>NUCLEOTIDE SEQUENCE [LARGE SCALE GENOMIC DNA]</scope>
    <source>
        <strain evidence="9">cv. SF193</strain>
    </source>
</reference>
<dbReference type="GO" id="GO:0020037">
    <property type="term" value="F:heme binding"/>
    <property type="evidence" value="ECO:0007669"/>
    <property type="project" value="InterPro"/>
</dbReference>
<keyword evidence="4" id="KW-0560">Oxidoreductase</keyword>
<dbReference type="InterPro" id="IPR036396">
    <property type="entry name" value="Cyt_P450_sf"/>
</dbReference>
<evidence type="ECO:0000313" key="8">
    <source>
        <dbReference type="EMBL" id="OTG37401.1"/>
    </source>
</evidence>
<dbReference type="GO" id="GO:0016705">
    <property type="term" value="F:oxidoreductase activity, acting on paired donors, with incorporation or reduction of molecular oxygen"/>
    <property type="evidence" value="ECO:0007669"/>
    <property type="project" value="InterPro"/>
</dbReference>
<dbReference type="Gene3D" id="1.10.630.10">
    <property type="entry name" value="Cytochrome P450"/>
    <property type="match status" value="1"/>
</dbReference>
<keyword evidence="2" id="KW-0349">Heme</keyword>
<dbReference type="GO" id="GO:0004497">
    <property type="term" value="F:monooxygenase activity"/>
    <property type="evidence" value="ECO:0007669"/>
    <property type="project" value="UniProtKB-KW"/>
</dbReference>
<evidence type="ECO:0000256" key="3">
    <source>
        <dbReference type="ARBA" id="ARBA00022723"/>
    </source>
</evidence>
<keyword evidence="9" id="KW-1185">Reference proteome</keyword>
<gene>
    <name evidence="8" type="ORF">HannXRQ_Chr01g0018431</name>
</gene>
<dbReference type="PANTHER" id="PTHR47955">
    <property type="entry name" value="CYTOCHROME P450 FAMILY 71 PROTEIN"/>
    <property type="match status" value="1"/>
</dbReference>
<dbReference type="GO" id="GO:0005506">
    <property type="term" value="F:iron ion binding"/>
    <property type="evidence" value="ECO:0007669"/>
    <property type="project" value="InterPro"/>
</dbReference>
<evidence type="ECO:0000313" key="9">
    <source>
        <dbReference type="Proteomes" id="UP000215914"/>
    </source>
</evidence>